<feature type="active site" description="Charge relay system" evidence="10">
    <location>
        <position position="107"/>
    </location>
</feature>
<dbReference type="InterPro" id="IPR038418">
    <property type="entry name" value="6-PTP_synth/QueD_sf"/>
</dbReference>
<keyword evidence="4 9" id="KW-0479">Metal-binding</keyword>
<dbReference type="OrthoDB" id="9804698at2"/>
<evidence type="ECO:0000256" key="10">
    <source>
        <dbReference type="PIRSR" id="PIRSR006113-1"/>
    </source>
</evidence>
<organism evidence="12 13">
    <name type="scientific">Pedobacter steynii</name>
    <dbReference type="NCBI Taxonomy" id="430522"/>
    <lineage>
        <taxon>Bacteria</taxon>
        <taxon>Pseudomonadati</taxon>
        <taxon>Bacteroidota</taxon>
        <taxon>Sphingobacteriia</taxon>
        <taxon>Sphingobacteriales</taxon>
        <taxon>Sphingobacteriaceae</taxon>
        <taxon>Pedobacter</taxon>
    </lineage>
</organism>
<evidence type="ECO:0000256" key="1">
    <source>
        <dbReference type="ARBA" id="ARBA00005061"/>
    </source>
</evidence>
<keyword evidence="5 9" id="KW-0671">Queuosine biosynthesis</keyword>
<feature type="binding site" evidence="11">
    <location>
        <position position="28"/>
    </location>
    <ligand>
        <name>Zn(2+)</name>
        <dbReference type="ChEBI" id="CHEBI:29105"/>
    </ligand>
</feature>
<feature type="binding site" evidence="11">
    <location>
        <position position="13"/>
    </location>
    <ligand>
        <name>Zn(2+)</name>
        <dbReference type="ChEBI" id="CHEBI:29105"/>
    </ligand>
</feature>
<comment type="cofactor">
    <cofactor evidence="9 11">
        <name>Zn(2+)</name>
        <dbReference type="ChEBI" id="CHEBI:29105"/>
    </cofactor>
    <text evidence="9 11">Binds 1 zinc ion per subunit.</text>
</comment>
<dbReference type="PIRSF" id="PIRSF006113">
    <property type="entry name" value="PTP_synth"/>
    <property type="match status" value="1"/>
</dbReference>
<reference evidence="12 13" key="1">
    <citation type="submission" date="2016-08" db="EMBL/GenBank/DDBJ databases">
        <authorList>
            <person name="Seilhamer J.J."/>
        </authorList>
    </citation>
    <scope>NUCLEOTIDE SEQUENCE [LARGE SCALE GENOMIC DNA]</scope>
    <source>
        <strain evidence="12 13">DX4</strain>
    </source>
</reference>
<dbReference type="Gene3D" id="3.30.479.10">
    <property type="entry name" value="6-pyruvoyl tetrahydropterin synthase/QueD"/>
    <property type="match status" value="1"/>
</dbReference>
<evidence type="ECO:0000313" key="12">
    <source>
        <dbReference type="EMBL" id="AOM76474.1"/>
    </source>
</evidence>
<dbReference type="EC" id="4.-.-.-" evidence="9"/>
<name>A0A1D7QD10_9SPHI</name>
<accession>A0A1D7QD10</accession>
<keyword evidence="13" id="KW-1185">Reference proteome</keyword>
<dbReference type="AlphaFoldDB" id="A0A1D7QD10"/>
<sequence length="117" mass="13170">MIIYKTFSFDAAHYLPHVPAGHKCGRMHGHTYSLKVFITGDPEPHSGWVMDYTDLKNGISPLIEILDHKVLNDIPGLENPTSEQLSIWLWNKIKPVFPGLSRIELNETPSSGVIYEG</sequence>
<evidence type="ECO:0000256" key="6">
    <source>
        <dbReference type="ARBA" id="ARBA00022833"/>
    </source>
</evidence>
<gene>
    <name evidence="12" type="ORF">BFS30_04485</name>
</gene>
<dbReference type="Proteomes" id="UP000094313">
    <property type="component" value="Chromosome"/>
</dbReference>
<feature type="binding site" evidence="11">
    <location>
        <position position="30"/>
    </location>
    <ligand>
        <name>Zn(2+)</name>
        <dbReference type="ChEBI" id="CHEBI:29105"/>
    </ligand>
</feature>
<evidence type="ECO:0000256" key="9">
    <source>
        <dbReference type="PIRNR" id="PIRNR006113"/>
    </source>
</evidence>
<comment type="pathway">
    <text evidence="1 9">Purine metabolism; 7-cyano-7-deazaguanine biosynthesis.</text>
</comment>
<keyword evidence="7 9" id="KW-0456">Lyase</keyword>
<dbReference type="PANTHER" id="PTHR12589">
    <property type="entry name" value="PYRUVOYL TETRAHYDROBIOPTERIN SYNTHASE"/>
    <property type="match status" value="1"/>
</dbReference>
<evidence type="ECO:0000313" key="13">
    <source>
        <dbReference type="Proteomes" id="UP000094313"/>
    </source>
</evidence>
<keyword evidence="6 9" id="KW-0862">Zinc</keyword>
<dbReference type="PANTHER" id="PTHR12589:SF7">
    <property type="entry name" value="6-PYRUVOYL TETRAHYDROBIOPTERIN SYNTHASE"/>
    <property type="match status" value="1"/>
</dbReference>
<dbReference type="GO" id="GO:0070497">
    <property type="term" value="F:6-carboxytetrahydropterin synthase activity"/>
    <property type="evidence" value="ECO:0007669"/>
    <property type="project" value="UniProtKB-EC"/>
</dbReference>
<dbReference type="NCBIfam" id="TIGR03367">
    <property type="entry name" value="queuosine_QueD"/>
    <property type="match status" value="1"/>
</dbReference>
<proteinExistence type="inferred from homology"/>
<dbReference type="Pfam" id="PF01242">
    <property type="entry name" value="PTPS"/>
    <property type="match status" value="1"/>
</dbReference>
<evidence type="ECO:0000256" key="11">
    <source>
        <dbReference type="PIRSR" id="PIRSR006113-2"/>
    </source>
</evidence>
<evidence type="ECO:0000256" key="5">
    <source>
        <dbReference type="ARBA" id="ARBA00022785"/>
    </source>
</evidence>
<comment type="similarity">
    <text evidence="2 9">Belongs to the PTPS family. QueD subfamily.</text>
</comment>
<dbReference type="EMBL" id="CP017141">
    <property type="protein sequence ID" value="AOM76474.1"/>
    <property type="molecule type" value="Genomic_DNA"/>
</dbReference>
<dbReference type="GO" id="GO:0046872">
    <property type="term" value="F:metal ion binding"/>
    <property type="evidence" value="ECO:0007669"/>
    <property type="project" value="UniProtKB-KW"/>
</dbReference>
<dbReference type="FunFam" id="3.30.479.10:FF:000001">
    <property type="entry name" value="6-carboxy-5,6,7,8-tetrahydropterin synthase"/>
    <property type="match status" value="1"/>
</dbReference>
<dbReference type="KEGG" id="psty:BFS30_04485"/>
<dbReference type="SUPFAM" id="SSF55620">
    <property type="entry name" value="Tetrahydrobiopterin biosynthesis enzymes-like"/>
    <property type="match status" value="1"/>
</dbReference>
<evidence type="ECO:0000256" key="7">
    <source>
        <dbReference type="ARBA" id="ARBA00023239"/>
    </source>
</evidence>
<feature type="active site" description="Proton acceptor" evidence="10">
    <location>
        <position position="24"/>
    </location>
</feature>
<evidence type="ECO:0000256" key="8">
    <source>
        <dbReference type="ARBA" id="ARBA00048807"/>
    </source>
</evidence>
<dbReference type="GO" id="GO:0008616">
    <property type="term" value="P:tRNA queuosine(34) biosynthetic process"/>
    <property type="evidence" value="ECO:0007669"/>
    <property type="project" value="UniProtKB-KW"/>
</dbReference>
<evidence type="ECO:0000256" key="3">
    <source>
        <dbReference type="ARBA" id="ARBA00018141"/>
    </source>
</evidence>
<evidence type="ECO:0000256" key="2">
    <source>
        <dbReference type="ARBA" id="ARBA00008900"/>
    </source>
</evidence>
<dbReference type="RefSeq" id="WP_069378170.1">
    <property type="nucleotide sequence ID" value="NZ_CP017141.1"/>
</dbReference>
<evidence type="ECO:0000256" key="4">
    <source>
        <dbReference type="ARBA" id="ARBA00022723"/>
    </source>
</evidence>
<dbReference type="UniPathway" id="UPA00391"/>
<dbReference type="InterPro" id="IPR007115">
    <property type="entry name" value="6-PTP_synth/QueD"/>
</dbReference>
<comment type="catalytic activity">
    <reaction evidence="8 9">
        <text>7,8-dihydroneopterin 3'-triphosphate + H2O = 6-carboxy-5,6,7,8-tetrahydropterin + triphosphate + acetaldehyde + 2 H(+)</text>
        <dbReference type="Rhea" id="RHEA:27966"/>
        <dbReference type="ChEBI" id="CHEBI:15343"/>
        <dbReference type="ChEBI" id="CHEBI:15377"/>
        <dbReference type="ChEBI" id="CHEBI:15378"/>
        <dbReference type="ChEBI" id="CHEBI:18036"/>
        <dbReference type="ChEBI" id="CHEBI:58462"/>
        <dbReference type="ChEBI" id="CHEBI:61032"/>
        <dbReference type="EC" id="4.1.2.50"/>
    </reaction>
</comment>
<feature type="active site" description="Charge relay system" evidence="10">
    <location>
        <position position="68"/>
    </location>
</feature>
<protein>
    <recommendedName>
        <fullName evidence="3 9">6-carboxy-5,6,7,8-tetrahydropterin synthase</fullName>
        <ecNumber evidence="9">4.-.-.-</ecNumber>
    </recommendedName>
</protein>